<reference evidence="4 5" key="1">
    <citation type="submission" date="2023-01" db="EMBL/GenBank/DDBJ databases">
        <title>Analysis of 21 Apiospora genomes using comparative genomics revels a genus with tremendous synthesis potential of carbohydrate active enzymes and secondary metabolites.</title>
        <authorList>
            <person name="Sorensen T."/>
        </authorList>
    </citation>
    <scope>NUCLEOTIDE SEQUENCE [LARGE SCALE GENOMIC DNA]</scope>
    <source>
        <strain evidence="4 5">CBS 117206</strain>
    </source>
</reference>
<protein>
    <recommendedName>
        <fullName evidence="3">MULE transposase domain-containing protein</fullName>
    </recommendedName>
</protein>
<feature type="compositionally biased region" description="Low complexity" evidence="2">
    <location>
        <begin position="487"/>
        <end position="501"/>
    </location>
</feature>
<feature type="region of interest" description="Disordered" evidence="2">
    <location>
        <begin position="482"/>
        <end position="501"/>
    </location>
</feature>
<keyword evidence="1" id="KW-0175">Coiled coil</keyword>
<feature type="coiled-coil region" evidence="1">
    <location>
        <begin position="238"/>
        <end position="265"/>
    </location>
</feature>
<feature type="domain" description="MULE transposase" evidence="3">
    <location>
        <begin position="30"/>
        <end position="125"/>
    </location>
</feature>
<evidence type="ECO:0000313" key="5">
    <source>
        <dbReference type="Proteomes" id="UP001392437"/>
    </source>
</evidence>
<evidence type="ECO:0000313" key="4">
    <source>
        <dbReference type="EMBL" id="KAK8120464.1"/>
    </source>
</evidence>
<evidence type="ECO:0000259" key="3">
    <source>
        <dbReference type="Pfam" id="PF10551"/>
    </source>
</evidence>
<dbReference type="Pfam" id="PF10551">
    <property type="entry name" value="MULE"/>
    <property type="match status" value="1"/>
</dbReference>
<organism evidence="4 5">
    <name type="scientific">Apiospora kogelbergensis</name>
    <dbReference type="NCBI Taxonomy" id="1337665"/>
    <lineage>
        <taxon>Eukaryota</taxon>
        <taxon>Fungi</taxon>
        <taxon>Dikarya</taxon>
        <taxon>Ascomycota</taxon>
        <taxon>Pezizomycotina</taxon>
        <taxon>Sordariomycetes</taxon>
        <taxon>Xylariomycetidae</taxon>
        <taxon>Amphisphaeriales</taxon>
        <taxon>Apiosporaceae</taxon>
        <taxon>Apiospora</taxon>
    </lineage>
</organism>
<dbReference type="PANTHER" id="PTHR31569:SF4">
    <property type="entry name" value="SWIM-TYPE DOMAIN-CONTAINING PROTEIN"/>
    <property type="match status" value="1"/>
</dbReference>
<sequence length="643" mass="73373">MQLGQDDRVAAVLFAHPESLAYLQACPDTLILDCTYKTNRYGMPLLDMIGVDACQRSFCIAFAFLSGETKQDYFWALDRLKSLYEISNTRLPSVILTDRCLACLNAVGTCFPSASSLLCLWHANKAVLRHCQPAFTQRQHQQGLEAWNIFYNHWYLIMKSSTEEIFYSRVSDFEQKYLPTHIEEVGYIKTYWLDLYKEKLVKVWVNQHLHFDNVVTSRVEGVHGLLKSHLKRSTLDLFEAWKAIKQALLNQLAELRSNQAKQQIRTPIELSGPLYSVVRGWISHEALRKVEEQRKLLARTNPPPSRHCSGSLFRSQGLPCVHKLESILAHDQVLRLDDFHTHWHLDRRGTIPFLLEPRHQSDRGAIASNLPRSSIRRGLSGFEIVEAATAPRTPPLCSKCHMLGHTRSSKQCPLRYAELRPPLALTPEQPQLEGTLTLELGEPSEQVPGCPATAPALIIQNPAIGPATQDSAQTIPQPATPAVRIFSSTPSPSSEPVSSRSIRYDDPRVIYQRYVKARDSWYKAQPPGTYVNNQLYRKAMGLPLRYSKASYEWCQDYKQMGRKLVMSEGARDWTREEMMAYLDWDKSENDRIDAQIALESGDRLPNRRGMGELWRRAERNIEEQQQALCSVSEKTVDCIVVQP</sequence>
<dbReference type="InterPro" id="IPR018289">
    <property type="entry name" value="MULE_transposase_dom"/>
</dbReference>
<dbReference type="EMBL" id="JAQQWP010000004">
    <property type="protein sequence ID" value="KAK8120464.1"/>
    <property type="molecule type" value="Genomic_DNA"/>
</dbReference>
<keyword evidence="5" id="KW-1185">Reference proteome</keyword>
<accession>A0AAW0QZP1</accession>
<evidence type="ECO:0000256" key="1">
    <source>
        <dbReference type="SAM" id="Coils"/>
    </source>
</evidence>
<dbReference type="PANTHER" id="PTHR31569">
    <property type="entry name" value="SWIM-TYPE DOMAIN-CONTAINING PROTEIN"/>
    <property type="match status" value="1"/>
</dbReference>
<gene>
    <name evidence="4" type="ORF">PG999_004584</name>
</gene>
<dbReference type="AlphaFoldDB" id="A0AAW0QZP1"/>
<comment type="caution">
    <text evidence="4">The sequence shown here is derived from an EMBL/GenBank/DDBJ whole genome shotgun (WGS) entry which is preliminary data.</text>
</comment>
<proteinExistence type="predicted"/>
<dbReference type="Proteomes" id="UP001392437">
    <property type="component" value="Unassembled WGS sequence"/>
</dbReference>
<evidence type="ECO:0000256" key="2">
    <source>
        <dbReference type="SAM" id="MobiDB-lite"/>
    </source>
</evidence>
<dbReference type="InterPro" id="IPR052579">
    <property type="entry name" value="Zinc_finger_SWIM"/>
</dbReference>
<name>A0AAW0QZP1_9PEZI</name>